<evidence type="ECO:0000313" key="4">
    <source>
        <dbReference type="EMBL" id="KAL0480499.1"/>
    </source>
</evidence>
<feature type="compositionally biased region" description="Polar residues" evidence="2">
    <location>
        <begin position="716"/>
        <end position="733"/>
    </location>
</feature>
<reference evidence="4 5" key="1">
    <citation type="submission" date="2024-03" db="EMBL/GenBank/DDBJ databases">
        <title>The Acrasis kona genome and developmental transcriptomes reveal deep origins of eukaryotic multicellular pathways.</title>
        <authorList>
            <person name="Sheikh S."/>
            <person name="Fu C.-J."/>
            <person name="Brown M.W."/>
            <person name="Baldauf S.L."/>
        </authorList>
    </citation>
    <scope>NUCLEOTIDE SEQUENCE [LARGE SCALE GENOMIC DNA]</scope>
    <source>
        <strain evidence="4 5">ATCC MYA-3509</strain>
    </source>
</reference>
<dbReference type="Proteomes" id="UP001431209">
    <property type="component" value="Unassembled WGS sequence"/>
</dbReference>
<feature type="domain" description="SDA1 N-terminal" evidence="3">
    <location>
        <begin position="53"/>
        <end position="422"/>
    </location>
</feature>
<dbReference type="PANTHER" id="PTHR12730:SF0">
    <property type="entry name" value="PROTEIN SDA1 HOMOLOG"/>
    <property type="match status" value="1"/>
</dbReference>
<feature type="region of interest" description="Disordered" evidence="2">
    <location>
        <begin position="495"/>
        <end position="519"/>
    </location>
</feature>
<keyword evidence="1" id="KW-0690">Ribosome biogenesis</keyword>
<name>A0AAW2YTU5_9EUKA</name>
<keyword evidence="5" id="KW-1185">Reference proteome</keyword>
<keyword evidence="1" id="KW-0539">Nucleus</keyword>
<dbReference type="InterPro" id="IPR027312">
    <property type="entry name" value="Sda1"/>
</dbReference>
<feature type="compositionally biased region" description="Acidic residues" evidence="2">
    <location>
        <begin position="504"/>
        <end position="519"/>
    </location>
</feature>
<sequence>MSSLLVLQEYINKNPRTYKDDFVRQIRHLENSIEIFKLKPSDESKDFVSLLQFVSKCAQKFKNETSKLPHKLIELLEQHQQVLHPVVRRQVVLSLISLRNSDVVDSKTVLPVLFKIFRIHDKSLRKIVYLHIVADITRLNQKTKNSAINRSLQNFMFSMLKDSFRIAAKTSLDVMIQLYRKRIWNDERTVNVIATACFSDDTKILVAGCSFFLGTYELDEEEEQAKKKEEVHDKEKDLNEIRIKKAFSRSKKTKSKDSRFKRQVKSIEKRIEKEMNKDNQSVGALHMLHDPQGFVEKLFQKLKSSNESFQVRLIMMDVVSRCISANKLTLLGFYAFLQKYLAAHQASITKVLAICAQSVHENVPPEVLHPIVMTLANNFASDRSAPEAMTVGLNTIREICSRQPLVMRKSLLRDLTQYSRSKDKNVFHAARGIITLFRDLAPKMLNRKDRGRDAPLDKSIATFGGDTAGEGLQGIDLLEDFREKVGEITDKTRIIDGDGKANDSDEDWQDDSDDEEDEGLGAQEFRELADRMNLEGDDDDDDENDDDDDEQNEQSEDDNEDQVMDLDSLQNMFEAGQFDDAEDDSGSDKEESEDEAGLFKEEESEDEYDQVKAEELRKKAEEKAKRIADLSSTKILSQREFELMNQLKLRAKVHPRKRKETVDPASLEVQKKSNKRKRGSDDEGGEEEEEKGWKHANRKKGGQTQVEKKKNKPFQMIQQSRGVRSKATMGQTQKRLAKAKARKKETKHSLKGF</sequence>
<comment type="function">
    <text evidence="1">Required for 60S pre-ribosomal subunits export to the cytoplasm.</text>
</comment>
<dbReference type="InterPro" id="IPR012977">
    <property type="entry name" value="SDA1_N"/>
</dbReference>
<proteinExistence type="inferred from homology"/>
<comment type="caution">
    <text evidence="4">The sequence shown here is derived from an EMBL/GenBank/DDBJ whole genome shotgun (WGS) entry which is preliminary data.</text>
</comment>
<evidence type="ECO:0000256" key="2">
    <source>
        <dbReference type="SAM" id="MobiDB-lite"/>
    </source>
</evidence>
<feature type="compositionally biased region" description="Acidic residues" evidence="2">
    <location>
        <begin position="535"/>
        <end position="564"/>
    </location>
</feature>
<feature type="compositionally biased region" description="Basic residues" evidence="2">
    <location>
        <begin position="650"/>
        <end position="659"/>
    </location>
</feature>
<evidence type="ECO:0000259" key="3">
    <source>
        <dbReference type="Pfam" id="PF08158"/>
    </source>
</evidence>
<evidence type="ECO:0000313" key="5">
    <source>
        <dbReference type="Proteomes" id="UP001431209"/>
    </source>
</evidence>
<feature type="compositionally biased region" description="Acidic residues" evidence="2">
    <location>
        <begin position="577"/>
        <end position="608"/>
    </location>
</feature>
<dbReference type="PANTHER" id="PTHR12730">
    <property type="entry name" value="HSDA/SDA1-RELATED"/>
    <property type="match status" value="1"/>
</dbReference>
<dbReference type="InterPro" id="IPR016024">
    <property type="entry name" value="ARM-type_fold"/>
</dbReference>
<dbReference type="GO" id="GO:0000055">
    <property type="term" value="P:ribosomal large subunit export from nucleus"/>
    <property type="evidence" value="ECO:0007669"/>
    <property type="project" value="UniProtKB-UniRule"/>
</dbReference>
<accession>A0AAW2YTU5</accession>
<dbReference type="GO" id="GO:0042273">
    <property type="term" value="P:ribosomal large subunit biogenesis"/>
    <property type="evidence" value="ECO:0007669"/>
    <property type="project" value="UniProtKB-UniRule"/>
</dbReference>
<protein>
    <recommendedName>
        <fullName evidence="1">Protein SDA1</fullName>
    </recommendedName>
</protein>
<feature type="compositionally biased region" description="Basic residues" evidence="2">
    <location>
        <begin position="735"/>
        <end position="753"/>
    </location>
</feature>
<dbReference type="GO" id="GO:0005730">
    <property type="term" value="C:nucleolus"/>
    <property type="evidence" value="ECO:0007669"/>
    <property type="project" value="UniProtKB-SubCell"/>
</dbReference>
<feature type="region of interest" description="Disordered" evidence="2">
    <location>
        <begin position="650"/>
        <end position="753"/>
    </location>
</feature>
<organism evidence="4 5">
    <name type="scientific">Acrasis kona</name>
    <dbReference type="NCBI Taxonomy" id="1008807"/>
    <lineage>
        <taxon>Eukaryota</taxon>
        <taxon>Discoba</taxon>
        <taxon>Heterolobosea</taxon>
        <taxon>Tetramitia</taxon>
        <taxon>Eutetramitia</taxon>
        <taxon>Acrasidae</taxon>
        <taxon>Acrasis</taxon>
    </lineage>
</organism>
<feature type="region of interest" description="Disordered" evidence="2">
    <location>
        <begin position="534"/>
        <end position="637"/>
    </location>
</feature>
<comment type="similarity">
    <text evidence="1">Belongs to the SDA1 family.</text>
</comment>
<dbReference type="EMBL" id="JAOPGA020000657">
    <property type="protein sequence ID" value="KAL0480499.1"/>
    <property type="molecule type" value="Genomic_DNA"/>
</dbReference>
<keyword evidence="1" id="KW-0813">Transport</keyword>
<comment type="subcellular location">
    <subcellularLocation>
        <location evidence="1">Nucleus</location>
        <location evidence="1">Nucleolus</location>
    </subcellularLocation>
</comment>
<keyword evidence="1" id="KW-0653">Protein transport</keyword>
<gene>
    <name evidence="4" type="ORF">AKO1_010996</name>
</gene>
<dbReference type="AlphaFoldDB" id="A0AAW2YTU5"/>
<dbReference type="Pfam" id="PF08158">
    <property type="entry name" value="SDA1_HEAT"/>
    <property type="match status" value="1"/>
</dbReference>
<dbReference type="GO" id="GO:0015031">
    <property type="term" value="P:protein transport"/>
    <property type="evidence" value="ECO:0007669"/>
    <property type="project" value="UniProtKB-KW"/>
</dbReference>
<feature type="compositionally biased region" description="Basic and acidic residues" evidence="2">
    <location>
        <begin position="609"/>
        <end position="628"/>
    </location>
</feature>
<evidence type="ECO:0000256" key="1">
    <source>
        <dbReference type="RuleBase" id="RU365057"/>
    </source>
</evidence>
<dbReference type="SUPFAM" id="SSF48371">
    <property type="entry name" value="ARM repeat"/>
    <property type="match status" value="1"/>
</dbReference>